<keyword evidence="1" id="KW-0812">Transmembrane</keyword>
<sequence length="246" mass="28134">MILQRLATSIRKQDWFAVVIETLIVVMGVFLGIQLGNWNAARLNQNEAQTVKERLQSETEAVLSELENYTAFHRANYLETFGLIKWMEDEARCGTLDDRIKLAILAVGDFPPPRFSLPTAEGLVESGRMSILSPLSVEMATRDIANEMKFITQQWQRYLVTKQTAEELYYQAGMSQSDDLNLIVDEFEDRGKIDLIRFRTLERVCNNPELVALVSNSAQTQTYYVMYLESVANRLNAYLETLEASE</sequence>
<gene>
    <name evidence="2" type="ORF">ACFQDM_00325</name>
</gene>
<accession>A0ABW1S4Q4</accession>
<comment type="caution">
    <text evidence="2">The sequence shown here is derived from an EMBL/GenBank/DDBJ whole genome shotgun (WGS) entry which is preliminary data.</text>
</comment>
<proteinExistence type="predicted"/>
<protein>
    <submittedName>
        <fullName evidence="2">Uncharacterized protein</fullName>
    </submittedName>
</protein>
<organism evidence="2 3">
    <name type="scientific">Ponticaulis profundi</name>
    <dbReference type="NCBI Taxonomy" id="2665222"/>
    <lineage>
        <taxon>Bacteria</taxon>
        <taxon>Pseudomonadati</taxon>
        <taxon>Pseudomonadota</taxon>
        <taxon>Alphaproteobacteria</taxon>
        <taxon>Hyphomonadales</taxon>
        <taxon>Hyphomonadaceae</taxon>
        <taxon>Ponticaulis</taxon>
    </lineage>
</organism>
<reference evidence="3" key="1">
    <citation type="journal article" date="2019" name="Int. J. Syst. Evol. Microbiol.">
        <title>The Global Catalogue of Microorganisms (GCM) 10K type strain sequencing project: providing services to taxonomists for standard genome sequencing and annotation.</title>
        <authorList>
            <consortium name="The Broad Institute Genomics Platform"/>
            <consortium name="The Broad Institute Genome Sequencing Center for Infectious Disease"/>
            <person name="Wu L."/>
            <person name="Ma J."/>
        </authorList>
    </citation>
    <scope>NUCLEOTIDE SEQUENCE [LARGE SCALE GENOMIC DNA]</scope>
    <source>
        <strain evidence="3">CGMCC-1.15741</strain>
    </source>
</reference>
<dbReference type="EMBL" id="JBHSSW010000001">
    <property type="protein sequence ID" value="MFC6196498.1"/>
    <property type="molecule type" value="Genomic_DNA"/>
</dbReference>
<name>A0ABW1S4Q4_9PROT</name>
<keyword evidence="1" id="KW-1133">Transmembrane helix</keyword>
<dbReference type="Proteomes" id="UP001596303">
    <property type="component" value="Unassembled WGS sequence"/>
</dbReference>
<keyword evidence="1" id="KW-0472">Membrane</keyword>
<evidence type="ECO:0000313" key="3">
    <source>
        <dbReference type="Proteomes" id="UP001596303"/>
    </source>
</evidence>
<dbReference type="RefSeq" id="WP_377373956.1">
    <property type="nucleotide sequence ID" value="NZ_JBHSSW010000001.1"/>
</dbReference>
<keyword evidence="3" id="KW-1185">Reference proteome</keyword>
<feature type="transmembrane region" description="Helical" evidence="1">
    <location>
        <begin position="15"/>
        <end position="36"/>
    </location>
</feature>
<evidence type="ECO:0000313" key="2">
    <source>
        <dbReference type="EMBL" id="MFC6196498.1"/>
    </source>
</evidence>
<evidence type="ECO:0000256" key="1">
    <source>
        <dbReference type="SAM" id="Phobius"/>
    </source>
</evidence>